<keyword evidence="5" id="KW-0663">Pyridoxal phosphate</keyword>
<proteinExistence type="inferred from homology"/>
<accession>A0A8H3J0R8</accession>
<dbReference type="InterPro" id="IPR015422">
    <property type="entry name" value="PyrdxlP-dep_Trfase_small"/>
</dbReference>
<dbReference type="GO" id="GO:0030170">
    <property type="term" value="F:pyridoxal phosphate binding"/>
    <property type="evidence" value="ECO:0007669"/>
    <property type="project" value="InterPro"/>
</dbReference>
<dbReference type="Gene3D" id="3.90.1150.10">
    <property type="entry name" value="Aspartate Aminotransferase, domain 1"/>
    <property type="match status" value="1"/>
</dbReference>
<reference evidence="7" key="1">
    <citation type="submission" date="2021-03" db="EMBL/GenBank/DDBJ databases">
        <authorList>
            <person name="Tagirdzhanova G."/>
        </authorList>
    </citation>
    <scope>NUCLEOTIDE SEQUENCE</scope>
</reference>
<keyword evidence="3" id="KW-0032">Aminotransferase</keyword>
<evidence type="ECO:0000259" key="6">
    <source>
        <dbReference type="Pfam" id="PF00155"/>
    </source>
</evidence>
<evidence type="ECO:0000256" key="4">
    <source>
        <dbReference type="ARBA" id="ARBA00022679"/>
    </source>
</evidence>
<comment type="caution">
    <text evidence="7">The sequence shown here is derived from an EMBL/GenBank/DDBJ whole genome shotgun (WGS) entry which is preliminary data.</text>
</comment>
<dbReference type="FunFam" id="3.40.640.10:FF:000024">
    <property type="entry name" value="Kynurenine--oxoglutarate transaminase 3"/>
    <property type="match status" value="1"/>
</dbReference>
<evidence type="ECO:0000313" key="7">
    <source>
        <dbReference type="EMBL" id="CAF9938575.1"/>
    </source>
</evidence>
<dbReference type="InterPro" id="IPR051326">
    <property type="entry name" value="Kynurenine-oxoglutarate_AT"/>
</dbReference>
<feature type="domain" description="Aminotransferase class I/classII large" evidence="6">
    <location>
        <begin position="87"/>
        <end position="432"/>
    </location>
</feature>
<evidence type="ECO:0000313" key="8">
    <source>
        <dbReference type="Proteomes" id="UP000664521"/>
    </source>
</evidence>
<dbReference type="InterPro" id="IPR004839">
    <property type="entry name" value="Aminotransferase_I/II_large"/>
</dbReference>
<comment type="similarity">
    <text evidence="2">Belongs to the class-I pyridoxal-phosphate-dependent aminotransferase family.</text>
</comment>
<dbReference type="Pfam" id="PF00155">
    <property type="entry name" value="Aminotran_1_2"/>
    <property type="match status" value="1"/>
</dbReference>
<dbReference type="InterPro" id="IPR015424">
    <property type="entry name" value="PyrdxlP-dep_Trfase"/>
</dbReference>
<protein>
    <recommendedName>
        <fullName evidence="6">Aminotransferase class I/classII large domain-containing protein</fullName>
    </recommendedName>
</protein>
<comment type="cofactor">
    <cofactor evidence="1">
        <name>pyridoxal 5'-phosphate</name>
        <dbReference type="ChEBI" id="CHEBI:597326"/>
    </cofactor>
</comment>
<dbReference type="PANTHER" id="PTHR43807:SF20">
    <property type="entry name" value="FI04487P"/>
    <property type="match status" value="1"/>
</dbReference>
<dbReference type="Gene3D" id="3.40.640.10">
    <property type="entry name" value="Type I PLP-dependent aspartate aminotransferase-like (Major domain)"/>
    <property type="match status" value="1"/>
</dbReference>
<keyword evidence="8" id="KW-1185">Reference proteome</keyword>
<dbReference type="OrthoDB" id="2414662at2759"/>
<dbReference type="InterPro" id="IPR004838">
    <property type="entry name" value="NHTrfase_class1_PyrdxlP-BS"/>
</dbReference>
<evidence type="ECO:0000256" key="5">
    <source>
        <dbReference type="ARBA" id="ARBA00022898"/>
    </source>
</evidence>
<name>A0A8H3J0R8_9LECA</name>
<dbReference type="InterPro" id="IPR015421">
    <property type="entry name" value="PyrdxlP-dep_Trfase_major"/>
</dbReference>
<dbReference type="GO" id="GO:0005739">
    <property type="term" value="C:mitochondrion"/>
    <property type="evidence" value="ECO:0007669"/>
    <property type="project" value="TreeGrafter"/>
</dbReference>
<evidence type="ECO:0000256" key="3">
    <source>
        <dbReference type="ARBA" id="ARBA00022576"/>
    </source>
</evidence>
<dbReference type="CDD" id="cd00609">
    <property type="entry name" value="AAT_like"/>
    <property type="match status" value="1"/>
</dbReference>
<dbReference type="GO" id="GO:0016212">
    <property type="term" value="F:kynurenine-oxoglutarate transaminase activity"/>
    <property type="evidence" value="ECO:0007669"/>
    <property type="project" value="TreeGrafter"/>
</dbReference>
<dbReference type="EMBL" id="CAJPDS010000115">
    <property type="protein sequence ID" value="CAF9938575.1"/>
    <property type="molecule type" value="Genomic_DNA"/>
</dbReference>
<evidence type="ECO:0000256" key="2">
    <source>
        <dbReference type="ARBA" id="ARBA00007441"/>
    </source>
</evidence>
<keyword evidence="4" id="KW-0808">Transferase</keyword>
<dbReference type="PROSITE" id="PS00105">
    <property type="entry name" value="AA_TRANSFER_CLASS_1"/>
    <property type="match status" value="1"/>
</dbReference>
<dbReference type="PANTHER" id="PTHR43807">
    <property type="entry name" value="FI04487P"/>
    <property type="match status" value="1"/>
</dbReference>
<sequence>MADSVRSSISCLVSIFAVALGRIPSLMALRKPLPMSVAVTDAHPSSKDISKGGTKKLAAVVDSVWEWAAICVKQCPVQPVAHLGEGLAYENPPAFIVEAHKQSLDLVECNQYSPTGGLSRFTGTLSRVYSSIYQKTLNPDLEISVHSGGTEAILSVITAFVEPDDEVIVFEPAFDLYELHVRFVGGVLRTVPLHPPQHAGTAVSQAGEWRFKTEELEQAISPRTRLLIVNTPHNPLGKVFSAAELLTIGTLCARHNIIILADEVYEHLSFNAPLPRIATLNPTIARHTISIGSIGKAFNATGWRVGYAIGDRDLIRHVKNAHIILCYTTAGPAQVAAAMGLEEAERVGFWDENRQRIKGKIDGLCAVFDDVGLPYVVPSGAHYLMVNATSIKVPAQYVFPENLADKPQDWRLSWMLLQEFGVASIPVSASFSNANGRLGGDYLRFVVSKPQAELDLAKERLRGLKDYL</sequence>
<dbReference type="Proteomes" id="UP000664521">
    <property type="component" value="Unassembled WGS sequence"/>
</dbReference>
<dbReference type="AlphaFoldDB" id="A0A8H3J0R8"/>
<organism evidence="7 8">
    <name type="scientific">Heterodermia speciosa</name>
    <dbReference type="NCBI Taxonomy" id="116794"/>
    <lineage>
        <taxon>Eukaryota</taxon>
        <taxon>Fungi</taxon>
        <taxon>Dikarya</taxon>
        <taxon>Ascomycota</taxon>
        <taxon>Pezizomycotina</taxon>
        <taxon>Lecanoromycetes</taxon>
        <taxon>OSLEUM clade</taxon>
        <taxon>Lecanoromycetidae</taxon>
        <taxon>Caliciales</taxon>
        <taxon>Physciaceae</taxon>
        <taxon>Heterodermia</taxon>
    </lineage>
</organism>
<dbReference type="SUPFAM" id="SSF53383">
    <property type="entry name" value="PLP-dependent transferases"/>
    <property type="match status" value="1"/>
</dbReference>
<gene>
    <name evidence="7" type="ORF">HETSPECPRED_001118</name>
</gene>
<evidence type="ECO:0000256" key="1">
    <source>
        <dbReference type="ARBA" id="ARBA00001933"/>
    </source>
</evidence>